<evidence type="ECO:0000256" key="8">
    <source>
        <dbReference type="SAM" id="Phobius"/>
    </source>
</evidence>
<dbReference type="SUPFAM" id="SSF103473">
    <property type="entry name" value="MFS general substrate transporter"/>
    <property type="match status" value="1"/>
</dbReference>
<dbReference type="GO" id="GO:0022857">
    <property type="term" value="F:transmembrane transporter activity"/>
    <property type="evidence" value="ECO:0007669"/>
    <property type="project" value="InterPro"/>
</dbReference>
<dbReference type="InterPro" id="IPR020846">
    <property type="entry name" value="MFS_dom"/>
</dbReference>
<evidence type="ECO:0000313" key="10">
    <source>
        <dbReference type="EMBL" id="GGM57107.1"/>
    </source>
</evidence>
<feature type="region of interest" description="Disordered" evidence="7">
    <location>
        <begin position="1"/>
        <end position="32"/>
    </location>
</feature>
<feature type="transmembrane region" description="Helical" evidence="8">
    <location>
        <begin position="355"/>
        <end position="376"/>
    </location>
</feature>
<dbReference type="AlphaFoldDB" id="A0A917U6B8"/>
<feature type="transmembrane region" description="Helical" evidence="8">
    <location>
        <begin position="211"/>
        <end position="230"/>
    </location>
</feature>
<reference evidence="10" key="2">
    <citation type="submission" date="2020-09" db="EMBL/GenBank/DDBJ databases">
        <authorList>
            <person name="Sun Q."/>
            <person name="Zhou Y."/>
        </authorList>
    </citation>
    <scope>NUCLEOTIDE SEQUENCE</scope>
    <source>
        <strain evidence="10">CGMCC 4.7312</strain>
    </source>
</reference>
<protein>
    <submittedName>
        <fullName evidence="10">MFS transporter</fullName>
    </submittedName>
</protein>
<feature type="transmembrane region" description="Helical" evidence="8">
    <location>
        <begin position="261"/>
        <end position="286"/>
    </location>
</feature>
<dbReference type="InterPro" id="IPR010290">
    <property type="entry name" value="TM_effector"/>
</dbReference>
<gene>
    <name evidence="10" type="ORF">GCM10011608_47450</name>
</gene>
<evidence type="ECO:0000256" key="2">
    <source>
        <dbReference type="ARBA" id="ARBA00022448"/>
    </source>
</evidence>
<comment type="caution">
    <text evidence="10">The sequence shown here is derived from an EMBL/GenBank/DDBJ whole genome shotgun (WGS) entry which is preliminary data.</text>
</comment>
<keyword evidence="3" id="KW-1003">Cell membrane</keyword>
<keyword evidence="11" id="KW-1185">Reference proteome</keyword>
<feature type="transmembrane region" description="Helical" evidence="8">
    <location>
        <begin position="327"/>
        <end position="349"/>
    </location>
</feature>
<reference evidence="10" key="1">
    <citation type="journal article" date="2014" name="Int. J. Syst. Evol. Microbiol.">
        <title>Complete genome sequence of Corynebacterium casei LMG S-19264T (=DSM 44701T), isolated from a smear-ripened cheese.</title>
        <authorList>
            <consortium name="US DOE Joint Genome Institute (JGI-PGF)"/>
            <person name="Walter F."/>
            <person name="Albersmeier A."/>
            <person name="Kalinowski J."/>
            <person name="Ruckert C."/>
        </authorList>
    </citation>
    <scope>NUCLEOTIDE SEQUENCE</scope>
    <source>
        <strain evidence="10">CGMCC 4.7312</strain>
    </source>
</reference>
<evidence type="ECO:0000256" key="3">
    <source>
        <dbReference type="ARBA" id="ARBA00022475"/>
    </source>
</evidence>
<keyword evidence="2" id="KW-0813">Transport</keyword>
<evidence type="ECO:0000256" key="7">
    <source>
        <dbReference type="SAM" id="MobiDB-lite"/>
    </source>
</evidence>
<evidence type="ECO:0000256" key="1">
    <source>
        <dbReference type="ARBA" id="ARBA00004651"/>
    </source>
</evidence>
<feature type="domain" description="Major facilitator superfamily (MFS) profile" evidence="9">
    <location>
        <begin position="52"/>
        <end position="433"/>
    </location>
</feature>
<dbReference type="GO" id="GO:0005886">
    <property type="term" value="C:plasma membrane"/>
    <property type="evidence" value="ECO:0007669"/>
    <property type="project" value="UniProtKB-SubCell"/>
</dbReference>
<dbReference type="PROSITE" id="PS50850">
    <property type="entry name" value="MFS"/>
    <property type="match status" value="1"/>
</dbReference>
<comment type="subcellular location">
    <subcellularLocation>
        <location evidence="1">Cell membrane</location>
        <topology evidence="1">Multi-pass membrane protein</topology>
    </subcellularLocation>
</comment>
<dbReference type="Proteomes" id="UP000608890">
    <property type="component" value="Unassembled WGS sequence"/>
</dbReference>
<sequence>MTDDRTTRTDATGPGSAQPGSEAVLVPPGGGVPTPPQRVRWAGAVAALRCREFRAFWVGAVCASTATWMLNLTVPLLLYQATGRAVWAGLGAFAQFIPAMLGSPVGGLLADRYPRRTVLATTQLIALLVALLLALLSRAETPPPATLLALVALAGAANGVQTPAWQSLIPQLVPARHLLNAIALNSMQANLARALGPVLATAVLVRAGSTAAFLAAAGANVLMLLALATVRPRPARGPASRQSALARLGGGVRYTRRVPGLLIAVLLAGCVSFVGTPIVQLAAVFATDVYHAGTAGAGLLASGLGTGAVLGGVLLSVYGTDRRRSEVTAMALTAHGLATIALAAAPALWAGFAAVLLVGVNYLAVLSTAHVTVQVLSPDSLRGRVSSLYWMAFAGGYPAGALLQSWLADLIGVRWAVALTGVGLSLLVASLRRRRLLDTLDGPPSKEGPPVNASGSKRAPS</sequence>
<organism evidence="10 11">
    <name type="scientific">Micromonospora sonchi</name>
    <dbReference type="NCBI Taxonomy" id="1763543"/>
    <lineage>
        <taxon>Bacteria</taxon>
        <taxon>Bacillati</taxon>
        <taxon>Actinomycetota</taxon>
        <taxon>Actinomycetes</taxon>
        <taxon>Micromonosporales</taxon>
        <taxon>Micromonosporaceae</taxon>
        <taxon>Micromonospora</taxon>
    </lineage>
</organism>
<feature type="transmembrane region" description="Helical" evidence="8">
    <location>
        <begin position="117"/>
        <end position="136"/>
    </location>
</feature>
<dbReference type="PANTHER" id="PTHR23513:SF11">
    <property type="entry name" value="STAPHYLOFERRIN A TRANSPORTER"/>
    <property type="match status" value="1"/>
</dbReference>
<feature type="transmembrane region" description="Helical" evidence="8">
    <location>
        <begin position="85"/>
        <end position="110"/>
    </location>
</feature>
<evidence type="ECO:0000256" key="4">
    <source>
        <dbReference type="ARBA" id="ARBA00022692"/>
    </source>
</evidence>
<dbReference type="CDD" id="cd06173">
    <property type="entry name" value="MFS_MefA_like"/>
    <property type="match status" value="1"/>
</dbReference>
<feature type="transmembrane region" description="Helical" evidence="8">
    <location>
        <begin position="413"/>
        <end position="431"/>
    </location>
</feature>
<evidence type="ECO:0000256" key="6">
    <source>
        <dbReference type="ARBA" id="ARBA00023136"/>
    </source>
</evidence>
<name>A0A917U6B8_9ACTN</name>
<proteinExistence type="predicted"/>
<dbReference type="EMBL" id="BMNB01000027">
    <property type="protein sequence ID" value="GGM57107.1"/>
    <property type="molecule type" value="Genomic_DNA"/>
</dbReference>
<dbReference type="Gene3D" id="1.20.1250.20">
    <property type="entry name" value="MFS general substrate transporter like domains"/>
    <property type="match status" value="1"/>
</dbReference>
<dbReference type="PANTHER" id="PTHR23513">
    <property type="entry name" value="INTEGRAL MEMBRANE EFFLUX PROTEIN-RELATED"/>
    <property type="match status" value="1"/>
</dbReference>
<keyword evidence="4 8" id="KW-0812">Transmembrane</keyword>
<evidence type="ECO:0000256" key="5">
    <source>
        <dbReference type="ARBA" id="ARBA00022989"/>
    </source>
</evidence>
<keyword evidence="5 8" id="KW-1133">Transmembrane helix</keyword>
<dbReference type="RefSeq" id="WP_189048037.1">
    <property type="nucleotide sequence ID" value="NZ_BMNB01000027.1"/>
</dbReference>
<evidence type="ECO:0000259" key="9">
    <source>
        <dbReference type="PROSITE" id="PS50850"/>
    </source>
</evidence>
<evidence type="ECO:0000313" key="11">
    <source>
        <dbReference type="Proteomes" id="UP000608890"/>
    </source>
</evidence>
<accession>A0A917U6B8</accession>
<dbReference type="InterPro" id="IPR036259">
    <property type="entry name" value="MFS_trans_sf"/>
</dbReference>
<dbReference type="Pfam" id="PF05977">
    <property type="entry name" value="MFS_3"/>
    <property type="match status" value="1"/>
</dbReference>
<keyword evidence="6 8" id="KW-0472">Membrane</keyword>
<feature type="transmembrane region" description="Helical" evidence="8">
    <location>
        <begin position="292"/>
        <end position="315"/>
    </location>
</feature>
<feature type="region of interest" description="Disordered" evidence="7">
    <location>
        <begin position="439"/>
        <end position="461"/>
    </location>
</feature>
<feature type="transmembrane region" description="Helical" evidence="8">
    <location>
        <begin position="388"/>
        <end position="407"/>
    </location>
</feature>
<feature type="transmembrane region" description="Helical" evidence="8">
    <location>
        <begin position="55"/>
        <end position="79"/>
    </location>
</feature>